<accession>A0ABT2HAD6</accession>
<evidence type="ECO:0000313" key="1">
    <source>
        <dbReference type="EMBL" id="MCS5736908.1"/>
    </source>
</evidence>
<evidence type="ECO:0000313" key="2">
    <source>
        <dbReference type="Proteomes" id="UP001165586"/>
    </source>
</evidence>
<keyword evidence="2" id="KW-1185">Reference proteome</keyword>
<protein>
    <submittedName>
        <fullName evidence="1">Uncharacterized protein</fullName>
    </submittedName>
</protein>
<comment type="caution">
    <text evidence="1">The sequence shown here is derived from an EMBL/GenBank/DDBJ whole genome shotgun (WGS) entry which is preliminary data.</text>
</comment>
<dbReference type="EMBL" id="JANLCJ010000268">
    <property type="protein sequence ID" value="MCS5736908.1"/>
    <property type="molecule type" value="Genomic_DNA"/>
</dbReference>
<reference evidence="1" key="1">
    <citation type="submission" date="2022-08" db="EMBL/GenBank/DDBJ databases">
        <authorList>
            <person name="Deng Y."/>
            <person name="Han X.-F."/>
            <person name="Zhang Y.-Q."/>
        </authorList>
    </citation>
    <scope>NUCLEOTIDE SEQUENCE</scope>
    <source>
        <strain evidence="1">CPCC 203386</strain>
    </source>
</reference>
<gene>
    <name evidence="1" type="ORF">N1032_24565</name>
</gene>
<dbReference type="Proteomes" id="UP001165586">
    <property type="component" value="Unassembled WGS sequence"/>
</dbReference>
<name>A0ABT2HAD6_9MICO</name>
<organism evidence="1 2">
    <name type="scientific">Herbiconiux daphne</name>
    <dbReference type="NCBI Taxonomy" id="2970914"/>
    <lineage>
        <taxon>Bacteria</taxon>
        <taxon>Bacillati</taxon>
        <taxon>Actinomycetota</taxon>
        <taxon>Actinomycetes</taxon>
        <taxon>Micrococcales</taxon>
        <taxon>Microbacteriaceae</taxon>
        <taxon>Herbiconiux</taxon>
    </lineage>
</organism>
<dbReference type="RefSeq" id="WP_259543135.1">
    <property type="nucleotide sequence ID" value="NZ_JANLCJ010000268.1"/>
</dbReference>
<sequence>MIYSRKLFNYIQVGDVSSALGKKLVNYDNTPSPITNNIIAFPELINEFASILVHGVRV</sequence>
<proteinExistence type="predicted"/>